<dbReference type="Gene3D" id="1.25.10.10">
    <property type="entry name" value="Leucine-rich Repeat Variant"/>
    <property type="match status" value="1"/>
</dbReference>
<dbReference type="AlphaFoldDB" id="X6N982"/>
<dbReference type="SUPFAM" id="SSF48371">
    <property type="entry name" value="ARM repeat"/>
    <property type="match status" value="1"/>
</dbReference>
<evidence type="ECO:0000256" key="1">
    <source>
        <dbReference type="ARBA" id="ARBA00022737"/>
    </source>
</evidence>
<dbReference type="Pfam" id="PF02985">
    <property type="entry name" value="HEAT"/>
    <property type="match status" value="1"/>
</dbReference>
<evidence type="ECO:0000256" key="3">
    <source>
        <dbReference type="SAM" id="MobiDB-lite"/>
    </source>
</evidence>
<dbReference type="Proteomes" id="UP000023152">
    <property type="component" value="Unassembled WGS sequence"/>
</dbReference>
<evidence type="ECO:0000313" key="5">
    <source>
        <dbReference type="Proteomes" id="UP000023152"/>
    </source>
</evidence>
<dbReference type="EMBL" id="ASPP01010595">
    <property type="protein sequence ID" value="ETO22611.1"/>
    <property type="molecule type" value="Genomic_DNA"/>
</dbReference>
<gene>
    <name evidence="4" type="ORF">RFI_14582</name>
</gene>
<accession>X6N982</accession>
<dbReference type="InterPro" id="IPR021133">
    <property type="entry name" value="HEAT_type_2"/>
</dbReference>
<dbReference type="InterPro" id="IPR000357">
    <property type="entry name" value="HEAT"/>
</dbReference>
<sequence length="173" mass="20053">MSEQFQTAKAKKYFGDEETEEKTEISESSKIPSELQEQLSNQFFVVRKEAIEQLVKPFENGIPFLLKKKGNFITNKPKKTGNFSKLSEIEGYVDLLLLQETWQAYQSAFILAQNLVKYSESKFRSKLLETARKFLEHPEHRVREAAADCLGELARVEGVEVYIKLKEFGLFEF</sequence>
<keyword evidence="5" id="KW-1185">Reference proteome</keyword>
<organism evidence="4 5">
    <name type="scientific">Reticulomyxa filosa</name>
    <dbReference type="NCBI Taxonomy" id="46433"/>
    <lineage>
        <taxon>Eukaryota</taxon>
        <taxon>Sar</taxon>
        <taxon>Rhizaria</taxon>
        <taxon>Retaria</taxon>
        <taxon>Foraminifera</taxon>
        <taxon>Monothalamids</taxon>
        <taxon>Reticulomyxidae</taxon>
        <taxon>Reticulomyxa</taxon>
    </lineage>
</organism>
<dbReference type="PROSITE" id="PS50077">
    <property type="entry name" value="HEAT_REPEAT"/>
    <property type="match status" value="1"/>
</dbReference>
<protein>
    <recommendedName>
        <fullName evidence="6">HEAT repeat domain-containing protein</fullName>
    </recommendedName>
</protein>
<name>X6N982_RETFI</name>
<evidence type="ECO:0008006" key="6">
    <source>
        <dbReference type="Google" id="ProtNLM"/>
    </source>
</evidence>
<evidence type="ECO:0000313" key="4">
    <source>
        <dbReference type="EMBL" id="ETO22611.1"/>
    </source>
</evidence>
<reference evidence="4 5" key="1">
    <citation type="journal article" date="2013" name="Curr. Biol.">
        <title>The Genome of the Foraminiferan Reticulomyxa filosa.</title>
        <authorList>
            <person name="Glockner G."/>
            <person name="Hulsmann N."/>
            <person name="Schleicher M."/>
            <person name="Noegel A.A."/>
            <person name="Eichinger L."/>
            <person name="Gallinger C."/>
            <person name="Pawlowski J."/>
            <person name="Sierra R."/>
            <person name="Euteneuer U."/>
            <person name="Pillet L."/>
            <person name="Moustafa A."/>
            <person name="Platzer M."/>
            <person name="Groth M."/>
            <person name="Szafranski K."/>
            <person name="Schliwa M."/>
        </authorList>
    </citation>
    <scope>NUCLEOTIDE SEQUENCE [LARGE SCALE GENOMIC DNA]</scope>
</reference>
<dbReference type="InterPro" id="IPR011989">
    <property type="entry name" value="ARM-like"/>
</dbReference>
<proteinExistence type="predicted"/>
<comment type="caution">
    <text evidence="4">The sequence shown here is derived from an EMBL/GenBank/DDBJ whole genome shotgun (WGS) entry which is preliminary data.</text>
</comment>
<evidence type="ECO:0000256" key="2">
    <source>
        <dbReference type="PROSITE-ProRule" id="PRU00103"/>
    </source>
</evidence>
<feature type="repeat" description="HEAT" evidence="2">
    <location>
        <begin position="127"/>
        <end position="165"/>
    </location>
</feature>
<dbReference type="InterPro" id="IPR016024">
    <property type="entry name" value="ARM-type_fold"/>
</dbReference>
<feature type="region of interest" description="Disordered" evidence="3">
    <location>
        <begin position="1"/>
        <end position="32"/>
    </location>
</feature>
<keyword evidence="1" id="KW-0677">Repeat</keyword>